<accession>A0A1X6MNR1</accession>
<feature type="region of interest" description="Disordered" evidence="1">
    <location>
        <begin position="771"/>
        <end position="975"/>
    </location>
</feature>
<dbReference type="AlphaFoldDB" id="A0A1X6MNR1"/>
<name>A0A1X6MNR1_9APHY</name>
<dbReference type="SUPFAM" id="SSF56112">
    <property type="entry name" value="Protein kinase-like (PK-like)"/>
    <property type="match status" value="1"/>
</dbReference>
<dbReference type="STRING" id="670580.A0A1X6MNR1"/>
<feature type="compositionally biased region" description="Polar residues" evidence="1">
    <location>
        <begin position="844"/>
        <end position="856"/>
    </location>
</feature>
<feature type="compositionally biased region" description="Basic and acidic residues" evidence="1">
    <location>
        <begin position="946"/>
        <end position="960"/>
    </location>
</feature>
<gene>
    <name evidence="3" type="ORF">POSPLADRAFT_1155331</name>
</gene>
<keyword evidence="4" id="KW-1185">Reference proteome</keyword>
<proteinExistence type="predicted"/>
<feature type="region of interest" description="Disordered" evidence="1">
    <location>
        <begin position="1"/>
        <end position="32"/>
    </location>
</feature>
<feature type="domain" description="Fungal-type protein kinase" evidence="2">
    <location>
        <begin position="156"/>
        <end position="646"/>
    </location>
</feature>
<protein>
    <recommendedName>
        <fullName evidence="2">Fungal-type protein kinase domain-containing protein</fullName>
    </recommendedName>
</protein>
<evidence type="ECO:0000259" key="2">
    <source>
        <dbReference type="Pfam" id="PF17667"/>
    </source>
</evidence>
<dbReference type="Proteomes" id="UP000194127">
    <property type="component" value="Unassembled WGS sequence"/>
</dbReference>
<feature type="compositionally biased region" description="Acidic residues" evidence="1">
    <location>
        <begin position="781"/>
        <end position="799"/>
    </location>
</feature>
<sequence>MEGEPSSDASSANTPANRSETPVRTKATQSPSYMEGNLAAARRAVMKELGTTIPQVSTEFFQTHLLPPLPVGVNINQLVNNLRARKYIKGKRWAAFRKDPKDARGKENVCFRSLKRVADAIEEVAVKMTGEEPQFAFVQNPNSAPESSTRTSKSRPDGCFIRKSGPKGRFRWMDIAVSAEYKKMENTTTRDDDVQKIVWSMHHCMREDARRRFTYGLTIENKTMRMWFCSRTELLVSEPINFILQHHKVVHFFVAMMYAAEHEAGWDPTIQYVWKNDKKNGELVLDDDDDARLDIDVQDGNGKVVRYRTIRWLSDDGANGLRGRGTRVWEVCILSDDGEEGVDRFALKDQWIDADRQREGMIIYQLRNAKTSDAAKRVIEQSLLTVERHGDVYVEGMLDHTRNLMTRRGEPRSRIRFKLQELPENGVKETTAAKATKRTQVGVGHYQSPEELTTPSVEKVETYHPKVHYRIVFKEVCKPIHEYTSLKDVFDILVNAVVVLLILHELGWVHRDISIGNLLGFIINGVLYCKLSDLEYAKPMDDRLGHEIRTGTRSFMSVEVNDMEYCFLPSESQEANADGAKPFPSVANPTQDQMKSIELAIDRAESMRCGNPEKIVVPIRKVGPIVPFRYNPLHDIESLWWVAIYFVFNRSVVQVGGEPPSMDVSQRGSYNAQKEYTELLTTSPQKRQSALGNERTLQNQIIHLHAAIREIAYDLNQIRAQLVSCYREAEKNLGGIHHRIGHDLLQSAFLTHFGQSLRKLQNKDIQIDILRNDPRQRVEDGVTDDNGPADDDDTEENSNEGDQGSGLADLTREVSVGDMTEEATVEDGAQDAVVEESDAGRSVSKATESSVPQTLTEPLVEGRSTRPQRKRAPPVRYGAESNVKKDTTCKTASSSAPTTATRAATGQSTSGTTSSTRKKVKAKSKSKSKSKGSSALNTLIKVAVSHTRDKKRDLRPDACDSRPPSRTLVSGQSAKLPRPQTSWLIDFAHPELEERLRDRLVTASEKTIGATTSSNCSLRPMIRDAVATAATDLQAGSHSRQWTPLADTREQQTQTDNRGQLFQGAAAQPDTARGIVPPHGGAHTNDVRPVPHAHLAVDPTAHRVAWKDLMPSWLLRAKRWQALSVVEDRKTLYETREVMAGPGAYFVRALLSSELQQGFQAVADGLKRQAE</sequence>
<feature type="compositionally biased region" description="Basic and acidic residues" evidence="1">
    <location>
        <begin position="771"/>
        <end position="780"/>
    </location>
</feature>
<feature type="region of interest" description="Disordered" evidence="1">
    <location>
        <begin position="138"/>
        <end position="158"/>
    </location>
</feature>
<feature type="region of interest" description="Disordered" evidence="1">
    <location>
        <begin position="1035"/>
        <end position="1085"/>
    </location>
</feature>
<dbReference type="InterPro" id="IPR011009">
    <property type="entry name" value="Kinase-like_dom_sf"/>
</dbReference>
<dbReference type="OrthoDB" id="3246048at2759"/>
<organism evidence="3 4">
    <name type="scientific">Postia placenta MAD-698-R-SB12</name>
    <dbReference type="NCBI Taxonomy" id="670580"/>
    <lineage>
        <taxon>Eukaryota</taxon>
        <taxon>Fungi</taxon>
        <taxon>Dikarya</taxon>
        <taxon>Basidiomycota</taxon>
        <taxon>Agaricomycotina</taxon>
        <taxon>Agaricomycetes</taxon>
        <taxon>Polyporales</taxon>
        <taxon>Adustoporiaceae</taxon>
        <taxon>Rhodonia</taxon>
    </lineage>
</organism>
<dbReference type="GeneID" id="36331883"/>
<feature type="compositionally biased region" description="Polar residues" evidence="1">
    <location>
        <begin position="1051"/>
        <end position="1060"/>
    </location>
</feature>
<dbReference type="PANTHER" id="PTHR38248">
    <property type="entry name" value="FUNK1 6"/>
    <property type="match status" value="1"/>
</dbReference>
<feature type="compositionally biased region" description="Polar residues" evidence="1">
    <location>
        <begin position="7"/>
        <end position="32"/>
    </location>
</feature>
<evidence type="ECO:0000313" key="4">
    <source>
        <dbReference type="Proteomes" id="UP000194127"/>
    </source>
</evidence>
<dbReference type="RefSeq" id="XP_024334851.1">
    <property type="nucleotide sequence ID" value="XM_024486934.1"/>
</dbReference>
<feature type="compositionally biased region" description="Acidic residues" evidence="1">
    <location>
        <begin position="819"/>
        <end position="837"/>
    </location>
</feature>
<dbReference type="PANTHER" id="PTHR38248:SF2">
    <property type="entry name" value="FUNK1 11"/>
    <property type="match status" value="1"/>
</dbReference>
<dbReference type="InterPro" id="IPR040976">
    <property type="entry name" value="Pkinase_fungal"/>
</dbReference>
<dbReference type="EMBL" id="KZ110606">
    <property type="protein sequence ID" value="OSX58057.1"/>
    <property type="molecule type" value="Genomic_DNA"/>
</dbReference>
<feature type="compositionally biased region" description="Basic residues" evidence="1">
    <location>
        <begin position="916"/>
        <end position="930"/>
    </location>
</feature>
<evidence type="ECO:0000256" key="1">
    <source>
        <dbReference type="SAM" id="MobiDB-lite"/>
    </source>
</evidence>
<evidence type="ECO:0000313" key="3">
    <source>
        <dbReference type="EMBL" id="OSX58057.1"/>
    </source>
</evidence>
<reference evidence="3 4" key="1">
    <citation type="submission" date="2017-04" db="EMBL/GenBank/DDBJ databases">
        <title>Genome Sequence of the Model Brown-Rot Fungus Postia placenta SB12.</title>
        <authorList>
            <consortium name="DOE Joint Genome Institute"/>
            <person name="Gaskell J."/>
            <person name="Kersten P."/>
            <person name="Larrondo L.F."/>
            <person name="Canessa P."/>
            <person name="Martinez D."/>
            <person name="Hibbett D."/>
            <person name="Schmoll M."/>
            <person name="Kubicek C.P."/>
            <person name="Martinez A.T."/>
            <person name="Yadav J."/>
            <person name="Master E."/>
            <person name="Magnuson J.K."/>
            <person name="James T."/>
            <person name="Yaver D."/>
            <person name="Berka R."/>
            <person name="Labutti K."/>
            <person name="Lipzen A."/>
            <person name="Aerts A."/>
            <person name="Barry K."/>
            <person name="Henrissat B."/>
            <person name="Blanchette R."/>
            <person name="Grigoriev I."/>
            <person name="Cullen D."/>
        </authorList>
    </citation>
    <scope>NUCLEOTIDE SEQUENCE [LARGE SCALE GENOMIC DNA]</scope>
    <source>
        <strain evidence="3 4">MAD-698-R-SB12</strain>
    </source>
</reference>
<feature type="compositionally biased region" description="Polar residues" evidence="1">
    <location>
        <begin position="138"/>
        <end position="151"/>
    </location>
</feature>
<dbReference type="Gene3D" id="1.10.510.10">
    <property type="entry name" value="Transferase(Phosphotransferase) domain 1"/>
    <property type="match status" value="1"/>
</dbReference>
<dbReference type="Pfam" id="PF17667">
    <property type="entry name" value="Pkinase_fungal"/>
    <property type="match status" value="1"/>
</dbReference>
<feature type="compositionally biased region" description="Low complexity" evidence="1">
    <location>
        <begin position="889"/>
        <end position="915"/>
    </location>
</feature>